<evidence type="ECO:0000313" key="2">
    <source>
        <dbReference type="Proteomes" id="UP001176429"/>
    </source>
</evidence>
<accession>A0ABT9BH75</accession>
<dbReference type="EMBL" id="JAUQSY010000023">
    <property type="protein sequence ID" value="MDO7877620.1"/>
    <property type="molecule type" value="Genomic_DNA"/>
</dbReference>
<proteinExistence type="predicted"/>
<evidence type="ECO:0000313" key="1">
    <source>
        <dbReference type="EMBL" id="MDO7877620.1"/>
    </source>
</evidence>
<dbReference type="Proteomes" id="UP001176429">
    <property type="component" value="Unassembled WGS sequence"/>
</dbReference>
<reference evidence="1" key="1">
    <citation type="submission" date="2023-07" db="EMBL/GenBank/DDBJ databases">
        <authorList>
            <person name="Kim M.K."/>
        </authorList>
    </citation>
    <scope>NUCLEOTIDE SEQUENCE</scope>
    <source>
        <strain evidence="1">ASUV-10-1</strain>
    </source>
</reference>
<comment type="caution">
    <text evidence="1">The sequence shown here is derived from an EMBL/GenBank/DDBJ whole genome shotgun (WGS) entry which is preliminary data.</text>
</comment>
<sequence>MPFSLAELRHRAADFARSHADDGDEKSQDQNFVRDLLDVFTPQGRRRVQFQVRVKKPDGSQGYVDALWPGNYVKVALVL</sequence>
<dbReference type="RefSeq" id="WP_305009071.1">
    <property type="nucleotide sequence ID" value="NZ_JAUQSY010000023.1"/>
</dbReference>
<gene>
    <name evidence="1" type="ORF">Q5H93_22970</name>
</gene>
<protein>
    <submittedName>
        <fullName evidence="1">Uncharacterized protein</fullName>
    </submittedName>
</protein>
<name>A0ABT9BH75_9BACT</name>
<keyword evidence="2" id="KW-1185">Reference proteome</keyword>
<organism evidence="1 2">
    <name type="scientific">Hymenobacter aranciens</name>
    <dbReference type="NCBI Taxonomy" id="3063996"/>
    <lineage>
        <taxon>Bacteria</taxon>
        <taxon>Pseudomonadati</taxon>
        <taxon>Bacteroidota</taxon>
        <taxon>Cytophagia</taxon>
        <taxon>Cytophagales</taxon>
        <taxon>Hymenobacteraceae</taxon>
        <taxon>Hymenobacter</taxon>
    </lineage>
</organism>